<reference evidence="2" key="1">
    <citation type="journal article" date="2011" name="Nat. Biotechnol.">
        <title>The genomic sequence of the Chinese hamster ovary (CHO)-K1 cell line.</title>
        <authorList>
            <person name="Xu X."/>
            <person name="Nagarajan H."/>
            <person name="Lewis N.E."/>
            <person name="Pan S."/>
            <person name="Cai Z."/>
            <person name="Liu X."/>
            <person name="Chen W."/>
            <person name="Xie M."/>
            <person name="Wang W."/>
            <person name="Hammond S."/>
            <person name="Andersen M.R."/>
            <person name="Neff N."/>
            <person name="Passarelli B."/>
            <person name="Koh W."/>
            <person name="Fan H.C."/>
            <person name="Wang J."/>
            <person name="Gui Y."/>
            <person name="Lee K.H."/>
            <person name="Betenbaugh M.J."/>
            <person name="Quake S.R."/>
            <person name="Famili I."/>
            <person name="Palsson B.O."/>
            <person name="Wang J."/>
        </authorList>
    </citation>
    <scope>NUCLEOTIDE SEQUENCE [LARGE SCALE GENOMIC DNA]</scope>
    <source>
        <strain evidence="2">CHO K1 cell line</strain>
    </source>
</reference>
<sequence length="57" mass="6316">MVSGKFQNKVECCSFVQISLRARIVAGPMNVIHNLKGKLNTTILIGKMSLKHVKPVH</sequence>
<organism evidence="1 2">
    <name type="scientific">Cricetulus griseus</name>
    <name type="common">Chinese hamster</name>
    <name type="synonym">Cricetulus barabensis griseus</name>
    <dbReference type="NCBI Taxonomy" id="10029"/>
    <lineage>
        <taxon>Eukaryota</taxon>
        <taxon>Metazoa</taxon>
        <taxon>Chordata</taxon>
        <taxon>Craniata</taxon>
        <taxon>Vertebrata</taxon>
        <taxon>Euteleostomi</taxon>
        <taxon>Mammalia</taxon>
        <taxon>Eutheria</taxon>
        <taxon>Euarchontoglires</taxon>
        <taxon>Glires</taxon>
        <taxon>Rodentia</taxon>
        <taxon>Myomorpha</taxon>
        <taxon>Muroidea</taxon>
        <taxon>Cricetidae</taxon>
        <taxon>Cricetinae</taxon>
        <taxon>Cricetulus</taxon>
    </lineage>
</organism>
<name>G3HAT3_CRIGR</name>
<gene>
    <name evidence="1" type="ORF">I79_007541</name>
</gene>
<proteinExistence type="predicted"/>
<evidence type="ECO:0000313" key="2">
    <source>
        <dbReference type="Proteomes" id="UP000001075"/>
    </source>
</evidence>
<dbReference type="Proteomes" id="UP000001075">
    <property type="component" value="Unassembled WGS sequence"/>
</dbReference>
<dbReference type="EMBL" id="JH000255">
    <property type="protein sequence ID" value="EGW07012.1"/>
    <property type="molecule type" value="Genomic_DNA"/>
</dbReference>
<accession>G3HAT3</accession>
<protein>
    <submittedName>
        <fullName evidence="1">Uncharacterized protein</fullName>
    </submittedName>
</protein>
<dbReference type="InParanoid" id="G3HAT3"/>
<dbReference type="AlphaFoldDB" id="G3HAT3"/>
<evidence type="ECO:0000313" key="1">
    <source>
        <dbReference type="EMBL" id="EGW07012.1"/>
    </source>
</evidence>